<protein>
    <recommendedName>
        <fullName evidence="1">Peptidase C51 domain-containing protein</fullName>
    </recommendedName>
</protein>
<gene>
    <name evidence="2" type="ORF">GPA_00240</name>
</gene>
<dbReference type="SUPFAM" id="SSF54001">
    <property type="entry name" value="Cysteine proteinases"/>
    <property type="match status" value="1"/>
</dbReference>
<keyword evidence="3" id="KW-1185">Reference proteome</keyword>
<dbReference type="EMBL" id="FP929047">
    <property type="protein sequence ID" value="CBL03241.1"/>
    <property type="molecule type" value="Genomic_DNA"/>
</dbReference>
<reference evidence="2 3" key="2">
    <citation type="submission" date="2010-03" db="EMBL/GenBank/DDBJ databases">
        <authorList>
            <person name="Pajon A."/>
        </authorList>
    </citation>
    <scope>NUCLEOTIDE SEQUENCE [LARGE SCALE GENOMIC DNA]</scope>
    <source>
        <strain evidence="3">7-10-1-b</strain>
    </source>
</reference>
<dbReference type="InterPro" id="IPR007921">
    <property type="entry name" value="CHAP_dom"/>
</dbReference>
<evidence type="ECO:0000259" key="1">
    <source>
        <dbReference type="Pfam" id="PF05257"/>
    </source>
</evidence>
<reference evidence="2 3" key="1">
    <citation type="submission" date="2010-03" db="EMBL/GenBank/DDBJ databases">
        <title>The genome sequence of Gordonibacter pamelaeae 7-10-1-bT.</title>
        <authorList>
            <consortium name="metaHIT consortium -- http://www.metahit.eu/"/>
            <person name="Pajon A."/>
            <person name="Turner K."/>
            <person name="Parkhill J."/>
            <person name="Timmis K."/>
            <person name="Oxley A."/>
            <person name="Wurdemann D."/>
        </authorList>
    </citation>
    <scope>NUCLEOTIDE SEQUENCE [LARGE SCALE GENOMIC DNA]</scope>
    <source>
        <strain evidence="3">7-10-1-b</strain>
    </source>
</reference>
<accession>D6E694</accession>
<dbReference type="Gene3D" id="3.90.1720.10">
    <property type="entry name" value="endopeptidase domain like (from Nostoc punctiforme)"/>
    <property type="match status" value="1"/>
</dbReference>
<dbReference type="Proteomes" id="UP000008805">
    <property type="component" value="Chromosome"/>
</dbReference>
<proteinExistence type="predicted"/>
<dbReference type="AlphaFoldDB" id="D6E694"/>
<evidence type="ECO:0000313" key="3">
    <source>
        <dbReference type="Proteomes" id="UP000008805"/>
    </source>
</evidence>
<dbReference type="HOGENOM" id="CLU_469106_0_0_11"/>
<organism evidence="2 3">
    <name type="scientific">Gordonibacter pamelaeae 7-10-1-b</name>
    <dbReference type="NCBI Taxonomy" id="657308"/>
    <lineage>
        <taxon>Bacteria</taxon>
        <taxon>Bacillati</taxon>
        <taxon>Actinomycetota</taxon>
        <taxon>Coriobacteriia</taxon>
        <taxon>Eggerthellales</taxon>
        <taxon>Eggerthellaceae</taxon>
        <taxon>Gordonibacter</taxon>
    </lineage>
</organism>
<sequence length="581" mass="64785">MKAGNYHIYMDAVKTNGTVETKQVDLLVTSAWNATSFKVNPSKVLVGESVDASITFDPQSNLVGLQYNYVWQLGNTWDYWDSTLLNGQASTEASHTYTFDRHGHYNLYADVMGTDGKKVTLQSTVEVDLPYTFEGVSLSSSNVTLENSVSVSPIIEGDAAGASYNYVWSYDGRWGEGDWSSTMNETGVATKDAAWSFMPKKAGRYDIYIDVLAPDGTKDTKQVSLNVARGWEANSLQTSLNSPQKVGTSVDYYVNVTGDRSSRVRYNYVWATSGWGRWDSTINSEGDYTTAEKSTFTPSLSGDYNLYVDLYDPYSGEKITVSTPFHVDKKWKLDGLDVRYPSPLRPGSNVSMTASVSGDTTGLRYNFVWARNGWYSWDSTKQMTGDYTAASSVTYQIENQSGFYDFYLDVVDSNGEAEHAKVGTIRGYSAWDNREAVVWTALNQVGYRSGWEYETPLLDAGGTLCNGRHGWYCATFVWWCFREAGLSNLWGEGGLQSDPEYLANEYRQMGAYSSNIYGAQRGDIVFAYIVPWRNPQSITHAALVVDTSPTTITVVEGNTDGGVWVHTWPKFHWVGYARPAY</sequence>
<evidence type="ECO:0000313" key="2">
    <source>
        <dbReference type="EMBL" id="CBL03241.1"/>
    </source>
</evidence>
<dbReference type="InterPro" id="IPR038765">
    <property type="entry name" value="Papain-like_cys_pep_sf"/>
</dbReference>
<name>D6E694_9ACTN</name>
<feature type="domain" description="Peptidase C51" evidence="1">
    <location>
        <begin position="469"/>
        <end position="558"/>
    </location>
</feature>
<dbReference type="PATRIC" id="fig|657308.3.peg.11"/>
<dbReference type="Pfam" id="PF05257">
    <property type="entry name" value="CHAP"/>
    <property type="match status" value="1"/>
</dbReference>
<dbReference type="KEGG" id="gpa:GPA_00240"/>